<evidence type="ECO:0000313" key="2">
    <source>
        <dbReference type="WBParaSite" id="JU765_v2.g19262.t1"/>
    </source>
</evidence>
<name>A0AC34QTB3_9BILA</name>
<dbReference type="WBParaSite" id="JU765_v2.g19262.t1">
    <property type="protein sequence ID" value="JU765_v2.g19262.t1"/>
    <property type="gene ID" value="JU765_v2.g19262"/>
</dbReference>
<organism evidence="1 2">
    <name type="scientific">Panagrolaimus sp. JU765</name>
    <dbReference type="NCBI Taxonomy" id="591449"/>
    <lineage>
        <taxon>Eukaryota</taxon>
        <taxon>Metazoa</taxon>
        <taxon>Ecdysozoa</taxon>
        <taxon>Nematoda</taxon>
        <taxon>Chromadorea</taxon>
        <taxon>Rhabditida</taxon>
        <taxon>Tylenchina</taxon>
        <taxon>Panagrolaimomorpha</taxon>
        <taxon>Panagrolaimoidea</taxon>
        <taxon>Panagrolaimidae</taxon>
        <taxon>Panagrolaimus</taxon>
    </lineage>
</organism>
<sequence length="77" mass="8923">MKKYRPLCDQECSGTCDKTCLYFCHHPVAARICKSPDPIGFLYNVSGVSTPQARRARQNKLCHRETTNYNRIPTRIY</sequence>
<reference evidence="2" key="1">
    <citation type="submission" date="2022-11" db="UniProtKB">
        <authorList>
            <consortium name="WormBaseParasite"/>
        </authorList>
    </citation>
    <scope>IDENTIFICATION</scope>
</reference>
<proteinExistence type="predicted"/>
<accession>A0AC34QTB3</accession>
<protein>
    <submittedName>
        <fullName evidence="2">Uncharacterized protein</fullName>
    </submittedName>
</protein>
<evidence type="ECO:0000313" key="1">
    <source>
        <dbReference type="Proteomes" id="UP000887576"/>
    </source>
</evidence>
<dbReference type="Proteomes" id="UP000887576">
    <property type="component" value="Unplaced"/>
</dbReference>